<reference evidence="1 2" key="1">
    <citation type="submission" date="2024-09" db="EMBL/GenBank/DDBJ databases">
        <authorList>
            <person name="Sun Q."/>
            <person name="Mori K."/>
        </authorList>
    </citation>
    <scope>NUCLEOTIDE SEQUENCE [LARGE SCALE GENOMIC DNA]</scope>
    <source>
        <strain evidence="1 2">CICC 11035S</strain>
    </source>
</reference>
<dbReference type="EMBL" id="JBHLTM010000014">
    <property type="protein sequence ID" value="MFC0683559.1"/>
    <property type="molecule type" value="Genomic_DNA"/>
</dbReference>
<dbReference type="Pfam" id="PF04985">
    <property type="entry name" value="Phage_tube"/>
    <property type="match status" value="1"/>
</dbReference>
<protein>
    <submittedName>
        <fullName evidence="1">Phage major tail tube protein</fullName>
    </submittedName>
</protein>
<evidence type="ECO:0000313" key="2">
    <source>
        <dbReference type="Proteomes" id="UP001589858"/>
    </source>
</evidence>
<gene>
    <name evidence="1" type="ORF">ACFFF8_03010</name>
</gene>
<dbReference type="RefSeq" id="WP_267221678.1">
    <property type="nucleotide sequence ID" value="NZ_JAPCWC010000011.1"/>
</dbReference>
<accession>A0ABV6S429</accession>
<proteinExistence type="predicted"/>
<organism evidence="1 2">
    <name type="scientific">Novosphingobium clariflavum</name>
    <dbReference type="NCBI Taxonomy" id="2029884"/>
    <lineage>
        <taxon>Bacteria</taxon>
        <taxon>Pseudomonadati</taxon>
        <taxon>Pseudomonadota</taxon>
        <taxon>Alphaproteobacteria</taxon>
        <taxon>Sphingomonadales</taxon>
        <taxon>Sphingomonadaceae</taxon>
        <taxon>Novosphingobium</taxon>
    </lineage>
</organism>
<dbReference type="NCBIfam" id="TIGR01611">
    <property type="entry name" value="tail_tube"/>
    <property type="match status" value="1"/>
</dbReference>
<comment type="caution">
    <text evidence="1">The sequence shown here is derived from an EMBL/GenBank/DDBJ whole genome shotgun (WGS) entry which is preliminary data.</text>
</comment>
<name>A0ABV6S429_9SPHN</name>
<sequence>MGLPRKLINMNAFVDGEGYLGIVSEFEQPKLAIATEDHRAGGMLGTVKLDMGLEPLEATMTMAGHVAALIRKFGTTAIDGVQLRLVGSYRADDGTAAQAVEIYLGGRFTEIDEGKAKAGDATEHKYTLPSVYYRRDVDGVVEVEIDMLNGVFLVDGFDRYAEIMAILNG</sequence>
<dbReference type="Proteomes" id="UP001589858">
    <property type="component" value="Unassembled WGS sequence"/>
</dbReference>
<dbReference type="InterPro" id="IPR006498">
    <property type="entry name" value="Tail_tube"/>
</dbReference>
<evidence type="ECO:0000313" key="1">
    <source>
        <dbReference type="EMBL" id="MFC0683559.1"/>
    </source>
</evidence>
<keyword evidence="2" id="KW-1185">Reference proteome</keyword>